<feature type="compositionally biased region" description="Polar residues" evidence="1">
    <location>
        <begin position="437"/>
        <end position="459"/>
    </location>
</feature>
<sequence length="1193" mass="129924">MSVCPFTLKNLKKKSKSQREETPCEEEEEATDDSSPTKKGCFGCFPTTLKDHHKLQVQSNNMEEAKSQNSTTHIQNTTDTNSPNRRPLAKGRVYHFNVIYNHARCQLSVTADTELALDWTRGAVERLQLRGLVNSYYHDRDCGRAQGLLMELARVIAGSEVTLVVLTRGFVRDCWPRYWFFSCFKSLFSPPEQTPSLSTSSPSISASGLSSPRHSSPRSSTSYSSSLSLYSTSGSSSPRTPPGGGSSPCGVVVVAIGLEPGDLPAGLRAEDVLFFSKDWRKDHDVWGRLEGSMMSALIEDCTSGDDLKIHAEQIESPRSATSESRTSTARDEFFKDLSPRTAGVNSVGHSSPRKREDQTDVTSDAIRDKKSATSPRSKEVKNDVTKEGSLTTNRSHRHSYPSYSGDSKKTGSGSSSSAKSQCDLITEKTVSEEDPNNTHSPRLQGSSPREQGSTQSLRLTATPLDIHGGFQPRDLSSSSKEESSSPRHVPLVRGMESRVEKLPSLEKSAMRVEEGPVAMLVRSPDSAPTGGQSRPSQVSGVQHVLGVKTDKDSDVSRDHTSPRRTDTSKKQQLAKEGPKPESNNNKTVHTTSLGGSDMESAVLDRLGQAAIRRESLSNTPFTRVFVKGNTVTVDHICTSGQGQRTANTQKRSTEGPKEQMLNDVCNFEAKDENVKMITVNSSCQSKCLLERKPDDRGSSNILQNQAHSLESSKRKTHSSAGRSSVLDSSGGTVASTDACDVPNSDSSTAETQAKDPQSDTTTYTPSKVLKRRAYTSSQMAPHQGHSRPEARELRCARDVANVDHGFQDAQTTITTSSALDRKHVAETKNNRAEPQGHPSRTDGSKTQSSSTNRQHTEPLPVLSARSSDKDKQKPATNDPQHLHDSVKLEIQQPKITAIEADPTSTDYHHITSVEDDHDGSLSDYLSTSLTTSDYGTMSPRNDLNGSDYLSTSLTTSDYGTMSPRNDLNGSRHGDSGFLSGESVSPRNSTPRSPGEKAEGGTKAAANHMLATEVSNSSSPKVSSSLTRSQKAYAESENSGAASVVKTLPQHSGSFQESTKSRSPNNNSTRRLATQTKEESATSSQSLKNKPQEPWMLATNMDTDTSSSDSGRSFHRESGLTTKHVEAHTTRAPSSSTVATQLSARASRTESDVFARKDSWIYEDVDKNWTLAEILLPFYHIICYALSTPEMPYF</sequence>
<feature type="region of interest" description="Disordered" evidence="1">
    <location>
        <begin position="806"/>
        <end position="891"/>
    </location>
</feature>
<feature type="compositionally biased region" description="Polar residues" evidence="1">
    <location>
        <begin position="808"/>
        <end position="818"/>
    </location>
</feature>
<dbReference type="Proteomes" id="UP001374579">
    <property type="component" value="Unassembled WGS sequence"/>
</dbReference>
<feature type="compositionally biased region" description="Polar residues" evidence="1">
    <location>
        <begin position="529"/>
        <end position="540"/>
    </location>
</feature>
<feature type="region of interest" description="Disordered" evidence="1">
    <location>
        <begin position="521"/>
        <end position="596"/>
    </location>
</feature>
<feature type="region of interest" description="Disordered" evidence="1">
    <location>
        <begin position="60"/>
        <end position="87"/>
    </location>
</feature>
<feature type="compositionally biased region" description="Basic and acidic residues" evidence="1">
    <location>
        <begin position="328"/>
        <end position="338"/>
    </location>
</feature>
<feature type="compositionally biased region" description="Polar residues" evidence="1">
    <location>
        <begin position="1130"/>
        <end position="1145"/>
    </location>
</feature>
<feature type="compositionally biased region" description="Polar residues" evidence="1">
    <location>
        <begin position="698"/>
        <end position="709"/>
    </location>
</feature>
<feature type="compositionally biased region" description="Polar residues" evidence="1">
    <location>
        <begin position="718"/>
        <end position="735"/>
    </location>
</feature>
<feature type="compositionally biased region" description="Low complexity" evidence="1">
    <location>
        <begin position="402"/>
        <end position="420"/>
    </location>
</feature>
<feature type="compositionally biased region" description="Basic and acidic residues" evidence="1">
    <location>
        <begin position="548"/>
        <end position="569"/>
    </location>
</feature>
<evidence type="ECO:0000313" key="3">
    <source>
        <dbReference type="Proteomes" id="UP001374579"/>
    </source>
</evidence>
<feature type="compositionally biased region" description="Acidic residues" evidence="1">
    <location>
        <begin position="23"/>
        <end position="32"/>
    </location>
</feature>
<feature type="compositionally biased region" description="Polar residues" evidence="1">
    <location>
        <begin position="1048"/>
        <end position="1088"/>
    </location>
</feature>
<evidence type="ECO:0008006" key="4">
    <source>
        <dbReference type="Google" id="ProtNLM"/>
    </source>
</evidence>
<feature type="region of interest" description="Disordered" evidence="1">
    <location>
        <begin position="954"/>
        <end position="1147"/>
    </location>
</feature>
<feature type="compositionally biased region" description="Low complexity" evidence="1">
    <location>
        <begin position="316"/>
        <end position="327"/>
    </location>
</feature>
<gene>
    <name evidence="2" type="ORF">V1264_014798</name>
</gene>
<dbReference type="EMBL" id="JBAMIC010000003">
    <property type="protein sequence ID" value="KAK7111013.1"/>
    <property type="molecule type" value="Genomic_DNA"/>
</dbReference>
<organism evidence="2 3">
    <name type="scientific">Littorina saxatilis</name>
    <dbReference type="NCBI Taxonomy" id="31220"/>
    <lineage>
        <taxon>Eukaryota</taxon>
        <taxon>Metazoa</taxon>
        <taxon>Spiralia</taxon>
        <taxon>Lophotrochozoa</taxon>
        <taxon>Mollusca</taxon>
        <taxon>Gastropoda</taxon>
        <taxon>Caenogastropoda</taxon>
        <taxon>Littorinimorpha</taxon>
        <taxon>Littorinoidea</taxon>
        <taxon>Littorinidae</taxon>
        <taxon>Littorina</taxon>
    </lineage>
</organism>
<feature type="compositionally biased region" description="Basic and acidic residues" evidence="1">
    <location>
        <begin position="1111"/>
        <end position="1128"/>
    </location>
</feature>
<feature type="compositionally biased region" description="Polar residues" evidence="1">
    <location>
        <begin position="60"/>
        <end position="84"/>
    </location>
</feature>
<feature type="compositionally biased region" description="Basic and acidic residues" evidence="1">
    <location>
        <begin position="819"/>
        <end position="831"/>
    </location>
</feature>
<feature type="compositionally biased region" description="Polar residues" evidence="1">
    <location>
        <begin position="844"/>
        <end position="853"/>
    </location>
</feature>
<feature type="compositionally biased region" description="Low complexity" evidence="1">
    <location>
        <begin position="1014"/>
        <end position="1028"/>
    </location>
</feature>
<evidence type="ECO:0000256" key="1">
    <source>
        <dbReference type="SAM" id="MobiDB-lite"/>
    </source>
</evidence>
<name>A0AAN9BT47_9CAEN</name>
<feature type="compositionally biased region" description="Basic and acidic residues" evidence="1">
    <location>
        <begin position="365"/>
        <end position="386"/>
    </location>
</feature>
<comment type="caution">
    <text evidence="2">The sequence shown here is derived from an EMBL/GenBank/DDBJ whole genome shotgun (WGS) entry which is preliminary data.</text>
</comment>
<feature type="region of interest" description="Disordered" evidence="1">
    <location>
        <begin position="197"/>
        <end position="224"/>
    </location>
</feature>
<proteinExistence type="predicted"/>
<keyword evidence="3" id="KW-1185">Reference proteome</keyword>
<feature type="region of interest" description="Disordered" evidence="1">
    <location>
        <begin position="313"/>
        <end position="509"/>
    </location>
</feature>
<feature type="compositionally biased region" description="Polar residues" evidence="1">
    <location>
        <begin position="581"/>
        <end position="594"/>
    </location>
</feature>
<accession>A0AAN9BT47</accession>
<reference evidence="2 3" key="1">
    <citation type="submission" date="2024-02" db="EMBL/GenBank/DDBJ databases">
        <title>Chromosome-scale genome assembly of the rough periwinkle Littorina saxatilis.</title>
        <authorList>
            <person name="De Jode A."/>
            <person name="Faria R."/>
            <person name="Formenti G."/>
            <person name="Sims Y."/>
            <person name="Smith T.P."/>
            <person name="Tracey A."/>
            <person name="Wood J.M.D."/>
            <person name="Zagrodzka Z.B."/>
            <person name="Johannesson K."/>
            <person name="Butlin R.K."/>
            <person name="Leder E.H."/>
        </authorList>
    </citation>
    <scope>NUCLEOTIDE SEQUENCE [LARGE SCALE GENOMIC DNA]</scope>
    <source>
        <strain evidence="2">Snail1</strain>
        <tissue evidence="2">Muscle</tissue>
    </source>
</reference>
<feature type="region of interest" description="Disordered" evidence="1">
    <location>
        <begin position="1"/>
        <end position="37"/>
    </location>
</feature>
<feature type="region of interest" description="Disordered" evidence="1">
    <location>
        <begin position="691"/>
        <end position="767"/>
    </location>
</feature>
<protein>
    <recommendedName>
        <fullName evidence="4">TIR domain-containing protein</fullName>
    </recommendedName>
</protein>
<dbReference type="AlphaFoldDB" id="A0AAN9BT47"/>
<feature type="compositionally biased region" description="Basic and acidic residues" evidence="1">
    <location>
        <begin position="495"/>
        <end position="509"/>
    </location>
</feature>
<feature type="compositionally biased region" description="Polar residues" evidence="1">
    <location>
        <begin position="981"/>
        <end position="991"/>
    </location>
</feature>
<evidence type="ECO:0000313" key="2">
    <source>
        <dbReference type="EMBL" id="KAK7111013.1"/>
    </source>
</evidence>